<reference evidence="2 3" key="1">
    <citation type="submission" date="2019-05" db="EMBL/GenBank/DDBJ databases">
        <title>Another draft genome of Portunus trituberculatus and its Hox gene families provides insights of decapod evolution.</title>
        <authorList>
            <person name="Jeong J.-H."/>
            <person name="Song I."/>
            <person name="Kim S."/>
            <person name="Choi T."/>
            <person name="Kim D."/>
            <person name="Ryu S."/>
            <person name="Kim W."/>
        </authorList>
    </citation>
    <scope>NUCLEOTIDE SEQUENCE [LARGE SCALE GENOMIC DNA]</scope>
    <source>
        <tissue evidence="2">Muscle</tissue>
    </source>
</reference>
<dbReference type="AlphaFoldDB" id="A0A5B7JBH9"/>
<evidence type="ECO:0000313" key="2">
    <source>
        <dbReference type="EMBL" id="MPC92209.1"/>
    </source>
</evidence>
<accession>A0A5B7JBH9</accession>
<evidence type="ECO:0000256" key="1">
    <source>
        <dbReference type="SAM" id="MobiDB-lite"/>
    </source>
</evidence>
<dbReference type="Proteomes" id="UP000324222">
    <property type="component" value="Unassembled WGS sequence"/>
</dbReference>
<protein>
    <submittedName>
        <fullName evidence="2">Uncharacterized protein</fullName>
    </submittedName>
</protein>
<name>A0A5B7JBH9_PORTR</name>
<sequence length="64" mass="6777">MAGGGSAVACQVEGEMDEEEQEEGEEDKEEEGRGVEKGGRETEGDTAAQLMNLRPAHAQSLANK</sequence>
<comment type="caution">
    <text evidence="2">The sequence shown here is derived from an EMBL/GenBank/DDBJ whole genome shotgun (WGS) entry which is preliminary data.</text>
</comment>
<dbReference type="EMBL" id="VSRR010090477">
    <property type="protein sequence ID" value="MPC92209.1"/>
    <property type="molecule type" value="Genomic_DNA"/>
</dbReference>
<feature type="compositionally biased region" description="Basic and acidic residues" evidence="1">
    <location>
        <begin position="30"/>
        <end position="43"/>
    </location>
</feature>
<proteinExistence type="predicted"/>
<gene>
    <name evidence="2" type="ORF">E2C01_087285</name>
</gene>
<evidence type="ECO:0000313" key="3">
    <source>
        <dbReference type="Proteomes" id="UP000324222"/>
    </source>
</evidence>
<keyword evidence="3" id="KW-1185">Reference proteome</keyword>
<feature type="compositionally biased region" description="Acidic residues" evidence="1">
    <location>
        <begin position="14"/>
        <end position="29"/>
    </location>
</feature>
<feature type="region of interest" description="Disordered" evidence="1">
    <location>
        <begin position="1"/>
        <end position="64"/>
    </location>
</feature>
<organism evidence="2 3">
    <name type="scientific">Portunus trituberculatus</name>
    <name type="common">Swimming crab</name>
    <name type="synonym">Neptunus trituberculatus</name>
    <dbReference type="NCBI Taxonomy" id="210409"/>
    <lineage>
        <taxon>Eukaryota</taxon>
        <taxon>Metazoa</taxon>
        <taxon>Ecdysozoa</taxon>
        <taxon>Arthropoda</taxon>
        <taxon>Crustacea</taxon>
        <taxon>Multicrustacea</taxon>
        <taxon>Malacostraca</taxon>
        <taxon>Eumalacostraca</taxon>
        <taxon>Eucarida</taxon>
        <taxon>Decapoda</taxon>
        <taxon>Pleocyemata</taxon>
        <taxon>Brachyura</taxon>
        <taxon>Eubrachyura</taxon>
        <taxon>Portunoidea</taxon>
        <taxon>Portunidae</taxon>
        <taxon>Portuninae</taxon>
        <taxon>Portunus</taxon>
    </lineage>
</organism>